<evidence type="ECO:0000313" key="2">
    <source>
        <dbReference type="Proteomes" id="UP001148662"/>
    </source>
</evidence>
<reference evidence="1" key="1">
    <citation type="submission" date="2022-07" db="EMBL/GenBank/DDBJ databases">
        <title>Genome Sequence of Phlebia brevispora.</title>
        <authorList>
            <person name="Buettner E."/>
        </authorList>
    </citation>
    <scope>NUCLEOTIDE SEQUENCE</scope>
    <source>
        <strain evidence="1">MPL23</strain>
    </source>
</reference>
<proteinExistence type="predicted"/>
<evidence type="ECO:0000313" key="1">
    <source>
        <dbReference type="EMBL" id="KAJ3533115.1"/>
    </source>
</evidence>
<protein>
    <submittedName>
        <fullName evidence="1">Uncharacterized protein</fullName>
    </submittedName>
</protein>
<dbReference type="Proteomes" id="UP001148662">
    <property type="component" value="Unassembled WGS sequence"/>
</dbReference>
<accession>A0ACC1S6R2</accession>
<keyword evidence="2" id="KW-1185">Reference proteome</keyword>
<gene>
    <name evidence="1" type="ORF">NM688_g7327</name>
</gene>
<sequence length="158" mass="18152">MVTTTTTANSYVMLQELSNMDRITQLQDEIQQLLQIMSSSIAYLTSKANFLQVSPDVPITKQRNPEKVDTPDVFEDNKRELVTDLMVKAKQIEYLINSLPQPEAEEVQAKRLEELEQQMTQANEEYIRALNRAKSLHQRISQVLKDMLNDTDDPENPG</sequence>
<organism evidence="1 2">
    <name type="scientific">Phlebia brevispora</name>
    <dbReference type="NCBI Taxonomy" id="194682"/>
    <lineage>
        <taxon>Eukaryota</taxon>
        <taxon>Fungi</taxon>
        <taxon>Dikarya</taxon>
        <taxon>Basidiomycota</taxon>
        <taxon>Agaricomycotina</taxon>
        <taxon>Agaricomycetes</taxon>
        <taxon>Polyporales</taxon>
        <taxon>Meruliaceae</taxon>
        <taxon>Phlebia</taxon>
    </lineage>
</organism>
<name>A0ACC1S6R2_9APHY</name>
<comment type="caution">
    <text evidence="1">The sequence shown here is derived from an EMBL/GenBank/DDBJ whole genome shotgun (WGS) entry which is preliminary data.</text>
</comment>
<dbReference type="EMBL" id="JANHOG010001687">
    <property type="protein sequence ID" value="KAJ3533115.1"/>
    <property type="molecule type" value="Genomic_DNA"/>
</dbReference>